<name>A0A1M6MCC1_9FIRM</name>
<evidence type="ECO:0000259" key="2">
    <source>
        <dbReference type="Pfam" id="PF13529"/>
    </source>
</evidence>
<gene>
    <name evidence="3" type="ORF">SAMN02745243_01425</name>
</gene>
<sequence length="265" mass="30542">MTNNKTKHLIDVPYINQSEKWPTGCESVTAVMLLHFLQFDIDVDTFIEQCLEKRAFEERAGELYGPDPAMYFAGSPYEEDSMGCYAPVIVRALEKAMQRCGQEDKKKDKNTGNRIPHRPHGDGQEEPGEESSRYEIIDETGKDISDLIDTYIDHGMPVPLWAAINMRDPIVGPKWRLFDSGEEFTWISNEHCMLLVGYDAEKYYFNDPYENNGVIGYEKKVVEDRYRWQHMQAVGVRRLQTGKNPSKSPKFNSITPALRNKNFSQ</sequence>
<reference evidence="3 4" key="1">
    <citation type="submission" date="2016-11" db="EMBL/GenBank/DDBJ databases">
        <authorList>
            <person name="Jaros S."/>
            <person name="Januszkiewicz K."/>
            <person name="Wedrychowicz H."/>
        </authorList>
    </citation>
    <scope>NUCLEOTIDE SEQUENCE [LARGE SCALE GENOMIC DNA]</scope>
    <source>
        <strain evidence="3 4">DSM 15480</strain>
    </source>
</reference>
<dbReference type="Pfam" id="PF13529">
    <property type="entry name" value="Peptidase_C39_2"/>
    <property type="match status" value="2"/>
</dbReference>
<dbReference type="Proteomes" id="UP000184301">
    <property type="component" value="Unassembled WGS sequence"/>
</dbReference>
<dbReference type="RefSeq" id="WP_084533944.1">
    <property type="nucleotide sequence ID" value="NZ_FQZY01000018.1"/>
</dbReference>
<feature type="region of interest" description="Disordered" evidence="1">
    <location>
        <begin position="100"/>
        <end position="132"/>
    </location>
</feature>
<dbReference type="PANTHER" id="PTHR37806:SF1">
    <property type="entry name" value="PEPTIDASE C39-LIKE DOMAIN-CONTAINING PROTEIN"/>
    <property type="match status" value="1"/>
</dbReference>
<feature type="compositionally biased region" description="Basic and acidic residues" evidence="1">
    <location>
        <begin position="100"/>
        <end position="111"/>
    </location>
</feature>
<dbReference type="PANTHER" id="PTHR37806">
    <property type="entry name" value="LMO0724 PROTEIN"/>
    <property type="match status" value="1"/>
</dbReference>
<evidence type="ECO:0000256" key="1">
    <source>
        <dbReference type="SAM" id="MobiDB-lite"/>
    </source>
</evidence>
<dbReference type="EMBL" id="FQZY01000018">
    <property type="protein sequence ID" value="SHJ81057.1"/>
    <property type="molecule type" value="Genomic_DNA"/>
</dbReference>
<dbReference type="InterPro" id="IPR039564">
    <property type="entry name" value="Peptidase_C39-like"/>
</dbReference>
<organism evidence="3 4">
    <name type="scientific">Hespellia stercorisuis DSM 15480</name>
    <dbReference type="NCBI Taxonomy" id="1121950"/>
    <lineage>
        <taxon>Bacteria</taxon>
        <taxon>Bacillati</taxon>
        <taxon>Bacillota</taxon>
        <taxon>Clostridia</taxon>
        <taxon>Lachnospirales</taxon>
        <taxon>Lachnospiraceae</taxon>
        <taxon>Hespellia</taxon>
    </lineage>
</organism>
<protein>
    <submittedName>
        <fullName evidence="3">Uncharacterized protein YvpB</fullName>
    </submittedName>
</protein>
<accession>A0A1M6MCC1</accession>
<dbReference type="OrthoDB" id="1164310at2"/>
<proteinExistence type="predicted"/>
<feature type="domain" description="Peptidase C39-like" evidence="2">
    <location>
        <begin position="10"/>
        <end position="98"/>
    </location>
</feature>
<evidence type="ECO:0000313" key="3">
    <source>
        <dbReference type="EMBL" id="SHJ81057.1"/>
    </source>
</evidence>
<dbReference type="AlphaFoldDB" id="A0A1M6MCC1"/>
<feature type="domain" description="Peptidase C39-like" evidence="2">
    <location>
        <begin position="131"/>
        <end position="209"/>
    </location>
</feature>
<dbReference type="Gene3D" id="3.90.70.10">
    <property type="entry name" value="Cysteine proteinases"/>
    <property type="match status" value="1"/>
</dbReference>
<evidence type="ECO:0000313" key="4">
    <source>
        <dbReference type="Proteomes" id="UP000184301"/>
    </source>
</evidence>
<dbReference type="STRING" id="1121950.SAMN02745243_01425"/>
<keyword evidence="4" id="KW-1185">Reference proteome</keyword>